<dbReference type="Proteomes" id="UP000010797">
    <property type="component" value="Chromosome"/>
</dbReference>
<gene>
    <name evidence="5" type="ordered locus">Desdi_3192</name>
</gene>
<dbReference type="Gene3D" id="3.40.50.970">
    <property type="match status" value="1"/>
</dbReference>
<protein>
    <submittedName>
        <fullName evidence="5">Transketolase, beta subunit</fullName>
    </submittedName>
</protein>
<dbReference type="KEGG" id="ddl:Desdi_3192"/>
<keyword evidence="3" id="KW-0786">Thiamine pyrophosphate</keyword>
<dbReference type="STRING" id="871963.Desdi_3192"/>
<dbReference type="InterPro" id="IPR029061">
    <property type="entry name" value="THDP-binding"/>
</dbReference>
<sequence length="281" mass="31255">MEDNKELIENINRIAMRMRRTALELAYHARNNGAHIGGGLSTIEILATLYGGVMRHLSSNPNWDERDRFILSKGHGTLGYYTALCESGYFSREELFTFEENDGIFSGQPSMNMEKGIEISSGSLGMGLPIAVGMALAAKRKAQKHRVFVLLGDGECNEGSIWEAAMSAYHFHLDNLVAIIDYNGMQSDGFCDDLMKMSNMEAAWKGFGWNVQQGDGHNVEELYAQLSNIPLQGVPHVLLAKTVKGKGVSFIENNREWHHGRLTKQQLEMALAELTGENRDA</sequence>
<dbReference type="PANTHER" id="PTHR47514">
    <property type="entry name" value="TRANSKETOLASE N-TERMINAL SECTION-RELATED"/>
    <property type="match status" value="1"/>
</dbReference>
<evidence type="ECO:0000256" key="1">
    <source>
        <dbReference type="ARBA" id="ARBA00001964"/>
    </source>
</evidence>
<dbReference type="RefSeq" id="WP_015263546.1">
    <property type="nucleotide sequence ID" value="NC_019903.1"/>
</dbReference>
<evidence type="ECO:0000313" key="6">
    <source>
        <dbReference type="Proteomes" id="UP000010797"/>
    </source>
</evidence>
<evidence type="ECO:0000259" key="4">
    <source>
        <dbReference type="Pfam" id="PF00456"/>
    </source>
</evidence>
<dbReference type="CDD" id="cd02012">
    <property type="entry name" value="TPP_TK"/>
    <property type="match status" value="1"/>
</dbReference>
<comment type="similarity">
    <text evidence="2">Belongs to the transketolase family.</text>
</comment>
<evidence type="ECO:0000313" key="5">
    <source>
        <dbReference type="EMBL" id="AGA70586.1"/>
    </source>
</evidence>
<proteinExistence type="inferred from homology"/>
<dbReference type="InterPro" id="IPR005474">
    <property type="entry name" value="Transketolase_N"/>
</dbReference>
<dbReference type="PANTHER" id="PTHR47514:SF1">
    <property type="entry name" value="TRANSKETOLASE N-TERMINAL SECTION-RELATED"/>
    <property type="match status" value="1"/>
</dbReference>
<evidence type="ECO:0000256" key="2">
    <source>
        <dbReference type="ARBA" id="ARBA00007131"/>
    </source>
</evidence>
<reference evidence="6" key="1">
    <citation type="submission" date="2012-02" db="EMBL/GenBank/DDBJ databases">
        <title>Complete sequence of Desulfitobacterium dichloroeliminans LMG P-21439.</title>
        <authorList>
            <person name="Lucas S."/>
            <person name="Han J."/>
            <person name="Lapidus A."/>
            <person name="Cheng J.-F."/>
            <person name="Goodwin L."/>
            <person name="Pitluck S."/>
            <person name="Peters L."/>
            <person name="Ovchinnikova G."/>
            <person name="Teshima H."/>
            <person name="Detter J.C."/>
            <person name="Han C."/>
            <person name="Tapia R."/>
            <person name="Land M."/>
            <person name="Hauser L."/>
            <person name="Kyrpides N."/>
            <person name="Ivanova N."/>
            <person name="Pagani I."/>
            <person name="Kruse T."/>
            <person name="de Vos W.M."/>
            <person name="Boon N."/>
            <person name="Smidt H."/>
            <person name="Woyke T."/>
        </authorList>
    </citation>
    <scope>NUCLEOTIDE SEQUENCE [LARGE SCALE GENOMIC DNA]</scope>
    <source>
        <strain evidence="6">LMG P-21439 / DCA1</strain>
    </source>
</reference>
<dbReference type="SUPFAM" id="SSF52518">
    <property type="entry name" value="Thiamin diphosphate-binding fold (THDP-binding)"/>
    <property type="match status" value="1"/>
</dbReference>
<dbReference type="HOGENOM" id="CLU_009227_4_1_9"/>
<evidence type="ECO:0000256" key="3">
    <source>
        <dbReference type="ARBA" id="ARBA00023052"/>
    </source>
</evidence>
<dbReference type="EMBL" id="CP003344">
    <property type="protein sequence ID" value="AGA70586.1"/>
    <property type="molecule type" value="Genomic_DNA"/>
</dbReference>
<organism evidence="5 6">
    <name type="scientific">Desulfitobacterium dichloroeliminans (strain LMG P-21439 / DCA1)</name>
    <dbReference type="NCBI Taxonomy" id="871963"/>
    <lineage>
        <taxon>Bacteria</taxon>
        <taxon>Bacillati</taxon>
        <taxon>Bacillota</taxon>
        <taxon>Clostridia</taxon>
        <taxon>Eubacteriales</taxon>
        <taxon>Desulfitobacteriaceae</taxon>
        <taxon>Desulfitobacterium</taxon>
    </lineage>
</organism>
<dbReference type="eggNOG" id="COG3959">
    <property type="taxonomic scope" value="Bacteria"/>
</dbReference>
<feature type="domain" description="Transketolase N-terminal" evidence="4">
    <location>
        <begin position="29"/>
        <end position="268"/>
    </location>
</feature>
<accession>L0FD74</accession>
<dbReference type="AlphaFoldDB" id="L0FD74"/>
<dbReference type="Pfam" id="PF00456">
    <property type="entry name" value="Transketolase_N"/>
    <property type="match status" value="1"/>
</dbReference>
<comment type="cofactor">
    <cofactor evidence="1">
        <name>thiamine diphosphate</name>
        <dbReference type="ChEBI" id="CHEBI:58937"/>
    </cofactor>
</comment>
<name>L0FD74_DESDL</name>
<keyword evidence="6" id="KW-1185">Reference proteome</keyword>